<dbReference type="PANTHER" id="PTHR30258">
    <property type="entry name" value="TYPE II SECRETION SYSTEM PROTEIN GSPE-RELATED"/>
    <property type="match status" value="1"/>
</dbReference>
<dbReference type="Pfam" id="PF00437">
    <property type="entry name" value="T2SSE"/>
    <property type="match status" value="1"/>
</dbReference>
<dbReference type="InterPro" id="IPR007831">
    <property type="entry name" value="T2SS_GspE_N"/>
</dbReference>
<dbReference type="PROSITE" id="PS00662">
    <property type="entry name" value="T2SP_E"/>
    <property type="match status" value="1"/>
</dbReference>
<dbReference type="GO" id="GO:0005886">
    <property type="term" value="C:plasma membrane"/>
    <property type="evidence" value="ECO:0007669"/>
    <property type="project" value="TreeGrafter"/>
</dbReference>
<dbReference type="InterPro" id="IPR001482">
    <property type="entry name" value="T2SS/T4SS_dom"/>
</dbReference>
<keyword evidence="1" id="KW-0547">Nucleotide-binding</keyword>
<evidence type="ECO:0000259" key="3">
    <source>
        <dbReference type="PROSITE" id="PS00662"/>
    </source>
</evidence>
<dbReference type="Gene3D" id="3.30.450.90">
    <property type="match status" value="1"/>
</dbReference>
<accession>A0A0F9JTQ3</accession>
<keyword evidence="2" id="KW-0067">ATP-binding</keyword>
<dbReference type="AlphaFoldDB" id="A0A0F9JTQ3"/>
<evidence type="ECO:0000256" key="1">
    <source>
        <dbReference type="ARBA" id="ARBA00022741"/>
    </source>
</evidence>
<gene>
    <name evidence="4" type="ORF">LCGC14_1785990</name>
</gene>
<comment type="caution">
    <text evidence="4">The sequence shown here is derived from an EMBL/GenBank/DDBJ whole genome shotgun (WGS) entry which is preliminary data.</text>
</comment>
<dbReference type="FunFam" id="3.30.450.90:FF:000001">
    <property type="entry name" value="Type II secretion system ATPase GspE"/>
    <property type="match status" value="1"/>
</dbReference>
<sequence length="556" mass="62230">MKVGIGEILLELGYLSEQDIWKALEIQKREGHKRKLGHILGEQFLKEDEMARALAIKFDASIMEEDDFPEALPVDRVSFDFMKEHSILPIAYDGKVMDVALADPTAADPIESLRASFECDIRLHIATYSQMAAHIERLEASKDAVMQRLLQGVSEDTTIQEAGEVNHLKDLAQEKGIIQLVSLIIENAIKEKASDIHIEPEETYVCVRYRIDGILYEKECLPVKTQAALSSRVKLLAFMNIAERRLPQDGRIKARFTGKDVDIRVSTIPTIYGESIVMRILDKETAFISLEGLGFEGRLLDVYNELIKKPFGMILMTGPTGSGKTTTLYASLDSINSPDKKIITIEEPVEYVLKGINQMQVKNKIGLSFANGLRHIVRQDPDIIMVGEIRDIETASIAVHAALTGHLLFSTLHTNDATSAITRLVDMGVEHYLVSSTLIGAMAQRLVRRICPHCKEKYDVPENVKAELGVEVKHLWRGRGCTHCMDTGYRGRIAIFELLSVDDQIKDMIISKASVRKIKEVAVSKGMRTLRQDGLEKAIKGVTTTDEVFRVTQAEM</sequence>
<dbReference type="InterPro" id="IPR037257">
    <property type="entry name" value="T2SS_E_N_sf"/>
</dbReference>
<name>A0A0F9JTQ3_9ZZZZ</name>
<dbReference type="EMBL" id="LAZR01016979">
    <property type="protein sequence ID" value="KKM02283.1"/>
    <property type="molecule type" value="Genomic_DNA"/>
</dbReference>
<dbReference type="PANTHER" id="PTHR30258:SF2">
    <property type="entry name" value="COMG OPERON PROTEIN 1"/>
    <property type="match status" value="1"/>
</dbReference>
<reference evidence="4" key="1">
    <citation type="journal article" date="2015" name="Nature">
        <title>Complex archaea that bridge the gap between prokaryotes and eukaryotes.</title>
        <authorList>
            <person name="Spang A."/>
            <person name="Saw J.H."/>
            <person name="Jorgensen S.L."/>
            <person name="Zaremba-Niedzwiedzka K."/>
            <person name="Martijn J."/>
            <person name="Lind A.E."/>
            <person name="van Eijk R."/>
            <person name="Schleper C."/>
            <person name="Guy L."/>
            <person name="Ettema T.J."/>
        </authorList>
    </citation>
    <scope>NUCLEOTIDE SEQUENCE</scope>
</reference>
<protein>
    <recommendedName>
        <fullName evidence="3">Bacterial type II secretion system protein E domain-containing protein</fullName>
    </recommendedName>
</protein>
<dbReference type="CDD" id="cd01129">
    <property type="entry name" value="PulE-GspE-like"/>
    <property type="match status" value="1"/>
</dbReference>
<dbReference type="InterPro" id="IPR027417">
    <property type="entry name" value="P-loop_NTPase"/>
</dbReference>
<evidence type="ECO:0000256" key="2">
    <source>
        <dbReference type="ARBA" id="ARBA00022840"/>
    </source>
</evidence>
<dbReference type="GO" id="GO:0016887">
    <property type="term" value="F:ATP hydrolysis activity"/>
    <property type="evidence" value="ECO:0007669"/>
    <property type="project" value="TreeGrafter"/>
</dbReference>
<feature type="domain" description="Bacterial type II secretion system protein E" evidence="3">
    <location>
        <begin position="377"/>
        <end position="391"/>
    </location>
</feature>
<proteinExistence type="predicted"/>
<dbReference type="Gene3D" id="3.30.300.160">
    <property type="entry name" value="Type II secretion system, protein E, N-terminal domain"/>
    <property type="match status" value="1"/>
</dbReference>
<dbReference type="GO" id="GO:0005524">
    <property type="term" value="F:ATP binding"/>
    <property type="evidence" value="ECO:0007669"/>
    <property type="project" value="UniProtKB-KW"/>
</dbReference>
<organism evidence="4">
    <name type="scientific">marine sediment metagenome</name>
    <dbReference type="NCBI Taxonomy" id="412755"/>
    <lineage>
        <taxon>unclassified sequences</taxon>
        <taxon>metagenomes</taxon>
        <taxon>ecological metagenomes</taxon>
    </lineage>
</organism>
<dbReference type="Gene3D" id="3.40.50.300">
    <property type="entry name" value="P-loop containing nucleotide triphosphate hydrolases"/>
    <property type="match status" value="1"/>
</dbReference>
<dbReference type="FunFam" id="3.40.50.300:FF:000398">
    <property type="entry name" value="Type IV pilus assembly ATPase PilB"/>
    <property type="match status" value="1"/>
</dbReference>
<dbReference type="SUPFAM" id="SSF160246">
    <property type="entry name" value="EspE N-terminal domain-like"/>
    <property type="match status" value="1"/>
</dbReference>
<dbReference type="SUPFAM" id="SSF52540">
    <property type="entry name" value="P-loop containing nucleoside triphosphate hydrolases"/>
    <property type="match status" value="1"/>
</dbReference>
<dbReference type="Pfam" id="PF05157">
    <property type="entry name" value="MshEN"/>
    <property type="match status" value="1"/>
</dbReference>
<evidence type="ECO:0000313" key="4">
    <source>
        <dbReference type="EMBL" id="KKM02283.1"/>
    </source>
</evidence>